<accession>A0A9D7XWI3</accession>
<evidence type="ECO:0000256" key="1">
    <source>
        <dbReference type="SAM" id="MobiDB-lite"/>
    </source>
</evidence>
<dbReference type="EMBL" id="JADKGK010000015">
    <property type="protein sequence ID" value="MBL0003749.1"/>
    <property type="molecule type" value="Genomic_DNA"/>
</dbReference>
<evidence type="ECO:0000313" key="3">
    <source>
        <dbReference type="Proteomes" id="UP000886632"/>
    </source>
</evidence>
<proteinExistence type="predicted"/>
<protein>
    <submittedName>
        <fullName evidence="2">Uncharacterized protein</fullName>
    </submittedName>
</protein>
<organism evidence="2 3">
    <name type="scientific">Candidatus Phosphoribacter hodrii</name>
    <dbReference type="NCBI Taxonomy" id="2953743"/>
    <lineage>
        <taxon>Bacteria</taxon>
        <taxon>Bacillati</taxon>
        <taxon>Actinomycetota</taxon>
        <taxon>Actinomycetes</taxon>
        <taxon>Micrococcales</taxon>
        <taxon>Dermatophilaceae</taxon>
        <taxon>Candidatus Phosphoribacter</taxon>
    </lineage>
</organism>
<name>A0A9D7XWI3_9MICO</name>
<dbReference type="AlphaFoldDB" id="A0A9D7XWI3"/>
<gene>
    <name evidence="2" type="ORF">IPP00_07065</name>
</gene>
<dbReference type="Proteomes" id="UP000886632">
    <property type="component" value="Unassembled WGS sequence"/>
</dbReference>
<comment type="caution">
    <text evidence="2">The sequence shown here is derived from an EMBL/GenBank/DDBJ whole genome shotgun (WGS) entry which is preliminary data.</text>
</comment>
<evidence type="ECO:0000313" key="2">
    <source>
        <dbReference type="EMBL" id="MBL0003749.1"/>
    </source>
</evidence>
<feature type="region of interest" description="Disordered" evidence="1">
    <location>
        <begin position="22"/>
        <end position="41"/>
    </location>
</feature>
<feature type="compositionally biased region" description="Low complexity" evidence="1">
    <location>
        <begin position="63"/>
        <end position="76"/>
    </location>
</feature>
<sequence>MTLHDYPSIVQAEIDRRYELAGVDRHGTRRSNRPRSDRADWADRPLGARRLVAYLARLLGGSAAASPSGAASHTGAPSRSGAVRGIPGAAVCPRQL</sequence>
<reference evidence="2" key="1">
    <citation type="submission" date="2020-10" db="EMBL/GenBank/DDBJ databases">
        <title>Connecting structure to function with the recovery of over 1000 high-quality activated sludge metagenome-assembled genomes encoding full-length rRNA genes using long-read sequencing.</title>
        <authorList>
            <person name="Singleton C.M."/>
            <person name="Petriglieri F."/>
            <person name="Kristensen J.M."/>
            <person name="Kirkegaard R.H."/>
            <person name="Michaelsen T.Y."/>
            <person name="Andersen M.H."/>
            <person name="Karst S.M."/>
            <person name="Dueholm M.S."/>
            <person name="Nielsen P.H."/>
            <person name="Albertsen M."/>
        </authorList>
    </citation>
    <scope>NUCLEOTIDE SEQUENCE</scope>
    <source>
        <strain evidence="2">Ribe_18-Q3-R11-54_MAXAC.001</strain>
    </source>
</reference>
<feature type="region of interest" description="Disordered" evidence="1">
    <location>
        <begin position="63"/>
        <end position="96"/>
    </location>
</feature>